<reference evidence="4 5" key="1">
    <citation type="journal article" date="2002" name="Nucleic Acids Res.">
        <title>The complete genomic sequence of Mycoplasma penetrans, an intracellular bacterial pathogen in humans.</title>
        <authorList>
            <person name="Sasaki Y."/>
            <person name="Ishikawa J."/>
            <person name="Yamashita A."/>
            <person name="Oshima K."/>
            <person name="Kenri T."/>
            <person name="Furuya K."/>
            <person name="Yoshino C."/>
            <person name="Horino A."/>
            <person name="Shiba T."/>
            <person name="Sasaki T."/>
            <person name="Hattori M."/>
        </authorList>
    </citation>
    <scope>NUCLEOTIDE SEQUENCE [LARGE SCALE GENOMIC DNA]</scope>
    <source>
        <strain evidence="4 5">HF-2</strain>
    </source>
</reference>
<dbReference type="GO" id="GO:0005737">
    <property type="term" value="C:cytoplasm"/>
    <property type="evidence" value="ECO:0007669"/>
    <property type="project" value="InterPro"/>
</dbReference>
<dbReference type="Gene3D" id="3.80.30.20">
    <property type="entry name" value="tm_1862 like domain"/>
    <property type="match status" value="1"/>
</dbReference>
<protein>
    <recommendedName>
        <fullName evidence="2">Heme chaperone HemW</fullName>
    </recommendedName>
</protein>
<dbReference type="Proteomes" id="UP000002522">
    <property type="component" value="Chromosome"/>
</dbReference>
<dbReference type="SFLD" id="SFLDG01065">
    <property type="entry name" value="anaerobic_coproporphyrinogen-I"/>
    <property type="match status" value="1"/>
</dbReference>
<dbReference type="PROSITE" id="PS51918">
    <property type="entry name" value="RADICAL_SAM"/>
    <property type="match status" value="1"/>
</dbReference>
<accession>Q8EVQ8</accession>
<dbReference type="SFLD" id="SFLDG01082">
    <property type="entry name" value="B12-binding_domain_containing"/>
    <property type="match status" value="1"/>
</dbReference>
<sequence length="351" mass="41737">MTKNKVEHLYIHIPFCQEICTYCDFYRTKTKDPNIINSYVKKIVSEIKEDNNQYKTIYIEGGTPNFLNDNLLDELLSPLKNKLQNNYEFTIEANPEFITSSQIETLLKNNVNRISMGVQTTNNNILKLLRRTHNIENVIEAINLLHKHNMKNISCDFIYNLPLLKNSDLEETFNFIEKYKINHISFYSLEIKEGSILNKQKYQINVDKEEHHLEQIKAYFNKLNYYRYEISNWALEPAYYSKHNIAYWDLKDWKAIGISGFGLENNIYYKNNGTILDWKKEESEWDDNELFENIFIMGLRKTNGIDLSVERNKKAYLYLKNKINHNLVIIENNYIRAKNIDLLNDILIDII</sequence>
<dbReference type="Pfam" id="PF04055">
    <property type="entry name" value="Radical_SAM"/>
    <property type="match status" value="1"/>
</dbReference>
<dbReference type="GO" id="GO:0004109">
    <property type="term" value="F:coproporphyrinogen oxidase activity"/>
    <property type="evidence" value="ECO:0007669"/>
    <property type="project" value="InterPro"/>
</dbReference>
<dbReference type="InterPro" id="IPR023404">
    <property type="entry name" value="rSAM_horseshoe"/>
</dbReference>
<dbReference type="GO" id="GO:0051539">
    <property type="term" value="F:4 iron, 4 sulfur cluster binding"/>
    <property type="evidence" value="ECO:0007669"/>
    <property type="project" value="InterPro"/>
</dbReference>
<dbReference type="PANTHER" id="PTHR13932:SF5">
    <property type="entry name" value="RADICAL S-ADENOSYL METHIONINE DOMAIN-CONTAINING PROTEIN 1, MITOCHONDRIAL"/>
    <property type="match status" value="1"/>
</dbReference>
<dbReference type="CDD" id="cd01335">
    <property type="entry name" value="Radical_SAM"/>
    <property type="match status" value="1"/>
</dbReference>
<name>Q8EVQ8_MALP2</name>
<dbReference type="KEGG" id="mpe:MYPE5010"/>
<keyword evidence="5" id="KW-1185">Reference proteome</keyword>
<dbReference type="SMART" id="SM00729">
    <property type="entry name" value="Elp3"/>
    <property type="match status" value="1"/>
</dbReference>
<organism evidence="4 5">
    <name type="scientific">Malacoplasma penetrans (strain HF-2)</name>
    <name type="common">Mycoplasma penetrans</name>
    <dbReference type="NCBI Taxonomy" id="272633"/>
    <lineage>
        <taxon>Bacteria</taxon>
        <taxon>Bacillati</taxon>
        <taxon>Mycoplasmatota</taxon>
        <taxon>Mycoplasmoidales</taxon>
        <taxon>Mycoplasmoidaceae</taxon>
        <taxon>Malacoplasma</taxon>
    </lineage>
</organism>
<evidence type="ECO:0000313" key="5">
    <source>
        <dbReference type="Proteomes" id="UP000002522"/>
    </source>
</evidence>
<dbReference type="InterPro" id="IPR006638">
    <property type="entry name" value="Elp3/MiaA/NifB-like_rSAM"/>
</dbReference>
<dbReference type="EMBL" id="BA000026">
    <property type="protein sequence ID" value="BAC44291.1"/>
    <property type="molecule type" value="Genomic_DNA"/>
</dbReference>
<proteinExistence type="inferred from homology"/>
<evidence type="ECO:0000313" key="4">
    <source>
        <dbReference type="EMBL" id="BAC44291.1"/>
    </source>
</evidence>
<dbReference type="HOGENOM" id="CLU_027579_2_2_14"/>
<evidence type="ECO:0000256" key="1">
    <source>
        <dbReference type="ARBA" id="ARBA00006100"/>
    </source>
</evidence>
<dbReference type="InterPro" id="IPR058240">
    <property type="entry name" value="rSAM_sf"/>
</dbReference>
<evidence type="ECO:0000259" key="3">
    <source>
        <dbReference type="PROSITE" id="PS51918"/>
    </source>
</evidence>
<dbReference type="SUPFAM" id="SSF102114">
    <property type="entry name" value="Radical SAM enzymes"/>
    <property type="match status" value="1"/>
</dbReference>
<dbReference type="STRING" id="272633.gene:10731618"/>
<evidence type="ECO:0000256" key="2">
    <source>
        <dbReference type="ARBA" id="ARBA00017228"/>
    </source>
</evidence>
<comment type="similarity">
    <text evidence="1">Belongs to the anaerobic coproporphyrinogen-III oxidase family. HemW subfamily.</text>
</comment>
<dbReference type="NCBIfam" id="NF004567">
    <property type="entry name" value="PRK05904.1"/>
    <property type="match status" value="1"/>
</dbReference>
<dbReference type="InterPro" id="IPR004559">
    <property type="entry name" value="HemW-like"/>
</dbReference>
<dbReference type="InterPro" id="IPR034505">
    <property type="entry name" value="Coproporphyrinogen-III_oxidase"/>
</dbReference>
<dbReference type="RefSeq" id="WP_011077325.1">
    <property type="nucleotide sequence ID" value="NC_004432.1"/>
</dbReference>
<dbReference type="InParanoid" id="Q8EVQ8"/>
<feature type="domain" description="Radical SAM core" evidence="3">
    <location>
        <begin position="1"/>
        <end position="229"/>
    </location>
</feature>
<dbReference type="PANTHER" id="PTHR13932">
    <property type="entry name" value="COPROPORPHYRINIGEN III OXIDASE"/>
    <property type="match status" value="1"/>
</dbReference>
<dbReference type="AlphaFoldDB" id="Q8EVQ8"/>
<dbReference type="InterPro" id="IPR007197">
    <property type="entry name" value="rSAM"/>
</dbReference>
<dbReference type="FunCoup" id="Q8EVQ8">
    <property type="interactions" value="201"/>
</dbReference>
<gene>
    <name evidence="4" type="ordered locus">MYPE5010</name>
</gene>
<dbReference type="SFLD" id="SFLDS00029">
    <property type="entry name" value="Radical_SAM"/>
    <property type="match status" value="1"/>
</dbReference>
<dbReference type="SFLD" id="SFLDF00562">
    <property type="entry name" value="HemN-like__clustered_with_heat"/>
    <property type="match status" value="1"/>
</dbReference>
<dbReference type="GO" id="GO:0006779">
    <property type="term" value="P:porphyrin-containing compound biosynthetic process"/>
    <property type="evidence" value="ECO:0007669"/>
    <property type="project" value="InterPro"/>
</dbReference>
<dbReference type="eggNOG" id="COG0635">
    <property type="taxonomic scope" value="Bacteria"/>
</dbReference>